<gene>
    <name evidence="2" type="ORF">M422DRAFT_264084</name>
</gene>
<evidence type="ECO:0000313" key="3">
    <source>
        <dbReference type="Proteomes" id="UP000054279"/>
    </source>
</evidence>
<protein>
    <submittedName>
        <fullName evidence="2">Uncharacterized protein</fullName>
    </submittedName>
</protein>
<organism evidence="2 3">
    <name type="scientific">Sphaerobolus stellatus (strain SS14)</name>
    <dbReference type="NCBI Taxonomy" id="990650"/>
    <lineage>
        <taxon>Eukaryota</taxon>
        <taxon>Fungi</taxon>
        <taxon>Dikarya</taxon>
        <taxon>Basidiomycota</taxon>
        <taxon>Agaricomycotina</taxon>
        <taxon>Agaricomycetes</taxon>
        <taxon>Phallomycetidae</taxon>
        <taxon>Geastrales</taxon>
        <taxon>Sphaerobolaceae</taxon>
        <taxon>Sphaerobolus</taxon>
    </lineage>
</organism>
<evidence type="ECO:0000313" key="2">
    <source>
        <dbReference type="EMBL" id="KIJ33944.1"/>
    </source>
</evidence>
<dbReference type="Proteomes" id="UP000054279">
    <property type="component" value="Unassembled WGS sequence"/>
</dbReference>
<dbReference type="EMBL" id="KN837206">
    <property type="protein sequence ID" value="KIJ33944.1"/>
    <property type="molecule type" value="Genomic_DNA"/>
</dbReference>
<keyword evidence="3" id="KW-1185">Reference proteome</keyword>
<name>A0A0C9UGR3_SPHS4</name>
<reference evidence="2 3" key="1">
    <citation type="submission" date="2014-06" db="EMBL/GenBank/DDBJ databases">
        <title>Evolutionary Origins and Diversification of the Mycorrhizal Mutualists.</title>
        <authorList>
            <consortium name="DOE Joint Genome Institute"/>
            <consortium name="Mycorrhizal Genomics Consortium"/>
            <person name="Kohler A."/>
            <person name="Kuo A."/>
            <person name="Nagy L.G."/>
            <person name="Floudas D."/>
            <person name="Copeland A."/>
            <person name="Barry K.W."/>
            <person name="Cichocki N."/>
            <person name="Veneault-Fourrey C."/>
            <person name="LaButti K."/>
            <person name="Lindquist E.A."/>
            <person name="Lipzen A."/>
            <person name="Lundell T."/>
            <person name="Morin E."/>
            <person name="Murat C."/>
            <person name="Riley R."/>
            <person name="Ohm R."/>
            <person name="Sun H."/>
            <person name="Tunlid A."/>
            <person name="Henrissat B."/>
            <person name="Grigoriev I.V."/>
            <person name="Hibbett D.S."/>
            <person name="Martin F."/>
        </authorList>
    </citation>
    <scope>NUCLEOTIDE SEQUENCE [LARGE SCALE GENOMIC DNA]</scope>
    <source>
        <strain evidence="2 3">SS14</strain>
    </source>
</reference>
<accession>A0A0C9UGR3</accession>
<proteinExistence type="predicted"/>
<sequence length="151" mass="16894">MFEYVLLSDSSIYDSTYYNQVMLDLTLYGRRNHWNSDCSGRSLGHPSLWASMVLIWGPSWVRRIITPINANSFVGREHFLLDPAENAWVTSGSALCGLRLTDSSSLKNRTALAPSVIFTIYFVNHEPSDSRLRSTSSPASSVLSNPYDLAL</sequence>
<evidence type="ECO:0000256" key="1">
    <source>
        <dbReference type="SAM" id="MobiDB-lite"/>
    </source>
</evidence>
<dbReference type="HOGENOM" id="CLU_1732620_0_0_1"/>
<dbReference type="AlphaFoldDB" id="A0A0C9UGR3"/>
<feature type="compositionally biased region" description="Low complexity" evidence="1">
    <location>
        <begin position="133"/>
        <end position="144"/>
    </location>
</feature>
<feature type="region of interest" description="Disordered" evidence="1">
    <location>
        <begin position="128"/>
        <end position="151"/>
    </location>
</feature>